<dbReference type="STRING" id="40318.SNOD_30640"/>
<dbReference type="HOGENOM" id="CLU_069356_2_0_11"/>
<dbReference type="InterPro" id="IPR023772">
    <property type="entry name" value="DNA-bd_HTH_TetR-type_CS"/>
</dbReference>
<reference evidence="7 9" key="3">
    <citation type="submission" date="2017-09" db="EMBL/GenBank/DDBJ databases">
        <title>Streptomyces genome completion.</title>
        <authorList>
            <person name="Lee N."/>
            <person name="Cho B.-K."/>
        </authorList>
    </citation>
    <scope>NUCLEOTIDE SEQUENCE [LARGE SCALE GENOMIC DNA]</scope>
    <source>
        <strain evidence="7 9">ATCC 14899</strain>
    </source>
</reference>
<dbReference type="SUPFAM" id="SSF46689">
    <property type="entry name" value="Homeodomain-like"/>
    <property type="match status" value="1"/>
</dbReference>
<dbReference type="PROSITE" id="PS50977">
    <property type="entry name" value="HTH_TETR_2"/>
    <property type="match status" value="1"/>
</dbReference>
<name>A0A0B5DL08_9ACTN</name>
<reference evidence="6 8" key="2">
    <citation type="journal article" date="2016" name="Appl. Microbiol. Biotechnol.">
        <title>Exploiting the genome sequence of Streptomyces nodosus for enhanced antibiotic production.</title>
        <authorList>
            <person name="Sweeney P."/>
            <person name="Murphy C.D."/>
            <person name="Caffrey P."/>
        </authorList>
    </citation>
    <scope>NUCLEOTIDE SEQUENCE [LARGE SCALE GENOMIC DNA]</scope>
    <source>
        <strain evidence="6 8">ATCC 14899</strain>
    </source>
</reference>
<dbReference type="Pfam" id="PF00440">
    <property type="entry name" value="TetR_N"/>
    <property type="match status" value="1"/>
</dbReference>
<dbReference type="Proteomes" id="UP000325763">
    <property type="component" value="Chromosome"/>
</dbReference>
<evidence type="ECO:0000313" key="7">
    <source>
        <dbReference type="EMBL" id="QEV42375.1"/>
    </source>
</evidence>
<evidence type="ECO:0000256" key="4">
    <source>
        <dbReference type="PROSITE-ProRule" id="PRU00335"/>
    </source>
</evidence>
<dbReference type="PROSITE" id="PS01081">
    <property type="entry name" value="HTH_TETR_1"/>
    <property type="match status" value="1"/>
</dbReference>
<dbReference type="KEGG" id="snq:CP978_30955"/>
<dbReference type="RefSeq" id="WP_043446362.1">
    <property type="nucleotide sequence ID" value="NZ_CP009313.1"/>
</dbReference>
<sequence>MSTNKVPVESLRDRKRRQTRERIIETAFALFMERGFDVVTVDEIAQRAEIGRTTFFRYFGDKQEVVFSTEDDFLRALTAAMRDAPAEPLQDLAQALATSRRLLLVICTEAARNPGHYAVYHRLVKQHPELEDRHTRKTRHYADLLENHLIDHGTPPATAVLAAQLTVACYQAAWRLGSHDATAVLREANDAFDLLLGTTGA</sequence>
<protein>
    <submittedName>
        <fullName evidence="7">TetR/AcrR family transcriptional regulator</fullName>
    </submittedName>
</protein>
<dbReference type="EMBL" id="CP009313">
    <property type="protein sequence ID" value="AJE43869.1"/>
    <property type="molecule type" value="Genomic_DNA"/>
</dbReference>
<keyword evidence="2 4" id="KW-0238">DNA-binding</keyword>
<dbReference type="InterPro" id="IPR001647">
    <property type="entry name" value="HTH_TetR"/>
</dbReference>
<dbReference type="GO" id="GO:0000976">
    <property type="term" value="F:transcription cis-regulatory region binding"/>
    <property type="evidence" value="ECO:0007669"/>
    <property type="project" value="TreeGrafter"/>
</dbReference>
<keyword evidence="1" id="KW-0805">Transcription regulation</keyword>
<organism evidence="6 8">
    <name type="scientific">Streptomyces nodosus</name>
    <dbReference type="NCBI Taxonomy" id="40318"/>
    <lineage>
        <taxon>Bacteria</taxon>
        <taxon>Bacillati</taxon>
        <taxon>Actinomycetota</taxon>
        <taxon>Actinomycetes</taxon>
        <taxon>Kitasatosporales</taxon>
        <taxon>Streptomycetaceae</taxon>
        <taxon>Streptomyces</taxon>
    </lineage>
</organism>
<evidence type="ECO:0000313" key="9">
    <source>
        <dbReference type="Proteomes" id="UP000325763"/>
    </source>
</evidence>
<accession>A0A0B5DL08</accession>
<evidence type="ECO:0000313" key="6">
    <source>
        <dbReference type="EMBL" id="AJE43869.1"/>
    </source>
</evidence>
<proteinExistence type="predicted"/>
<evidence type="ECO:0000256" key="2">
    <source>
        <dbReference type="ARBA" id="ARBA00023125"/>
    </source>
</evidence>
<dbReference type="Gene3D" id="1.10.357.10">
    <property type="entry name" value="Tetracycline Repressor, domain 2"/>
    <property type="match status" value="1"/>
</dbReference>
<dbReference type="AlphaFoldDB" id="A0A0B5DL08"/>
<dbReference type="PANTHER" id="PTHR30055:SF238">
    <property type="entry name" value="MYCOFACTOCIN BIOSYNTHESIS TRANSCRIPTIONAL REGULATOR MFTR-RELATED"/>
    <property type="match status" value="1"/>
</dbReference>
<keyword evidence="8" id="KW-1185">Reference proteome</keyword>
<reference evidence="8" key="1">
    <citation type="submission" date="2014-09" db="EMBL/GenBank/DDBJ databases">
        <title>Sequence of the Streptomyces nodosus genome.</title>
        <authorList>
            <person name="Sweeney P."/>
            <person name="Stephens N."/>
            <person name="Murphy C."/>
            <person name="Caffrey P."/>
        </authorList>
    </citation>
    <scope>NUCLEOTIDE SEQUENCE [LARGE SCALE GENOMIC DNA]</scope>
    <source>
        <strain evidence="8">ATCC 14899</strain>
    </source>
</reference>
<dbReference type="InterPro" id="IPR009057">
    <property type="entry name" value="Homeodomain-like_sf"/>
</dbReference>
<dbReference type="OrthoDB" id="4746440at2"/>
<evidence type="ECO:0000256" key="1">
    <source>
        <dbReference type="ARBA" id="ARBA00023015"/>
    </source>
</evidence>
<dbReference type="PANTHER" id="PTHR30055">
    <property type="entry name" value="HTH-TYPE TRANSCRIPTIONAL REGULATOR RUTR"/>
    <property type="match status" value="1"/>
</dbReference>
<dbReference type="EMBL" id="CP023747">
    <property type="protein sequence ID" value="QEV42375.1"/>
    <property type="molecule type" value="Genomic_DNA"/>
</dbReference>
<dbReference type="InterPro" id="IPR050109">
    <property type="entry name" value="HTH-type_TetR-like_transc_reg"/>
</dbReference>
<gene>
    <name evidence="7" type="ORF">CP978_30955</name>
    <name evidence="6" type="ORF">SNOD_30640</name>
</gene>
<evidence type="ECO:0000259" key="5">
    <source>
        <dbReference type="PROSITE" id="PS50977"/>
    </source>
</evidence>
<dbReference type="PRINTS" id="PR00455">
    <property type="entry name" value="HTHTETR"/>
</dbReference>
<evidence type="ECO:0000313" key="8">
    <source>
        <dbReference type="Proteomes" id="UP000031526"/>
    </source>
</evidence>
<dbReference type="GO" id="GO:0003700">
    <property type="term" value="F:DNA-binding transcription factor activity"/>
    <property type="evidence" value="ECO:0007669"/>
    <property type="project" value="TreeGrafter"/>
</dbReference>
<feature type="domain" description="HTH tetR-type" evidence="5">
    <location>
        <begin position="17"/>
        <end position="77"/>
    </location>
</feature>
<keyword evidence="3" id="KW-0804">Transcription</keyword>
<feature type="DNA-binding region" description="H-T-H motif" evidence="4">
    <location>
        <begin position="40"/>
        <end position="59"/>
    </location>
</feature>
<evidence type="ECO:0000256" key="3">
    <source>
        <dbReference type="ARBA" id="ARBA00023163"/>
    </source>
</evidence>
<dbReference type="Proteomes" id="UP000031526">
    <property type="component" value="Chromosome"/>
</dbReference>